<dbReference type="InterPro" id="IPR032675">
    <property type="entry name" value="LRR_dom_sf"/>
</dbReference>
<dbReference type="InterPro" id="IPR053781">
    <property type="entry name" value="F-box_AtFBL13-like"/>
</dbReference>
<organism evidence="2 3">
    <name type="scientific">Rhynchospora pubera</name>
    <dbReference type="NCBI Taxonomy" id="906938"/>
    <lineage>
        <taxon>Eukaryota</taxon>
        <taxon>Viridiplantae</taxon>
        <taxon>Streptophyta</taxon>
        <taxon>Embryophyta</taxon>
        <taxon>Tracheophyta</taxon>
        <taxon>Spermatophyta</taxon>
        <taxon>Magnoliopsida</taxon>
        <taxon>Liliopsida</taxon>
        <taxon>Poales</taxon>
        <taxon>Cyperaceae</taxon>
        <taxon>Cyperoideae</taxon>
        <taxon>Rhynchosporeae</taxon>
        <taxon>Rhynchospora</taxon>
    </lineage>
</organism>
<proteinExistence type="predicted"/>
<dbReference type="PANTHER" id="PTHR34223:SF51">
    <property type="entry name" value="OS06G0556300 PROTEIN"/>
    <property type="match status" value="1"/>
</dbReference>
<dbReference type="SUPFAM" id="SSF52047">
    <property type="entry name" value="RNI-like"/>
    <property type="match status" value="1"/>
</dbReference>
<evidence type="ECO:0000313" key="2">
    <source>
        <dbReference type="EMBL" id="KAJ4771029.1"/>
    </source>
</evidence>
<name>A0AAV8DT06_9POAL</name>
<feature type="domain" description="F-box" evidence="1">
    <location>
        <begin position="8"/>
        <end position="43"/>
    </location>
</feature>
<reference evidence="2" key="1">
    <citation type="submission" date="2022-08" db="EMBL/GenBank/DDBJ databases">
        <authorList>
            <person name="Marques A."/>
        </authorList>
    </citation>
    <scope>NUCLEOTIDE SEQUENCE</scope>
    <source>
        <strain evidence="2">RhyPub2mFocal</strain>
        <tissue evidence="2">Leaves</tissue>
    </source>
</reference>
<dbReference type="Pfam" id="PF24758">
    <property type="entry name" value="LRR_At5g56370"/>
    <property type="match status" value="1"/>
</dbReference>
<dbReference type="Pfam" id="PF00646">
    <property type="entry name" value="F-box"/>
    <property type="match status" value="1"/>
</dbReference>
<accession>A0AAV8DT06</accession>
<dbReference type="InterPro" id="IPR055411">
    <property type="entry name" value="LRR_FXL15/At3g58940/PEG3-like"/>
</dbReference>
<sequence length="436" mass="49402">MENYVTGTDKISDLPDDSLTHILSYLSTKEAVQTCIFSKRWRSTWTSLPVLRFDYGNFVPEATKRKHKESMVKFVKFVRGVLQNRERLLSLDTFEFCGHAPQDPCYCADLFSSECILLALKFNPLAFSVCACRQVILDCIEPIFTCASLESISLECASVSPDAKFLDLTAVNLPHLKLLELHSANVDDNFFKILLSGCPVLEELKLCYCILHASLLSSEALTSLVLKCCSFQNKLVISTPNLVHIDIYHAQSDGVRLSMETMRSLRAARIQCLTVHVNDTVKCSKGLLNLHVSSTFGISAHTLKSDQRKVTRNGFPNCSNFKNLTSLQLGCSDLSHLFNSIPLFLHKSPNLEKLSLQVFPKNIWLNTKEKSIEEEWRDAKSKYEKWRDALLQLKHLEVVEIVNCNERMEIVNKLVEELSSFLKSTEIKIVIVQTSK</sequence>
<dbReference type="PANTHER" id="PTHR34223">
    <property type="entry name" value="OS11G0201299 PROTEIN"/>
    <property type="match status" value="1"/>
</dbReference>
<dbReference type="Gene3D" id="3.80.10.10">
    <property type="entry name" value="Ribonuclease Inhibitor"/>
    <property type="match status" value="1"/>
</dbReference>
<dbReference type="SMART" id="SM00256">
    <property type="entry name" value="FBOX"/>
    <property type="match status" value="1"/>
</dbReference>
<dbReference type="InterPro" id="IPR053197">
    <property type="entry name" value="F-box_SCFL_complex_component"/>
</dbReference>
<dbReference type="InterPro" id="IPR036047">
    <property type="entry name" value="F-box-like_dom_sf"/>
</dbReference>
<dbReference type="Gene3D" id="1.20.1280.50">
    <property type="match status" value="1"/>
</dbReference>
<dbReference type="SUPFAM" id="SSF81383">
    <property type="entry name" value="F-box domain"/>
    <property type="match status" value="1"/>
</dbReference>
<dbReference type="InterPro" id="IPR001810">
    <property type="entry name" value="F-box_dom"/>
</dbReference>
<gene>
    <name evidence="2" type="ORF">LUZ62_055286</name>
</gene>
<dbReference type="AlphaFoldDB" id="A0AAV8DT06"/>
<dbReference type="PROSITE" id="PS50181">
    <property type="entry name" value="FBOX"/>
    <property type="match status" value="1"/>
</dbReference>
<protein>
    <submittedName>
        <fullName evidence="2">F-box family protein</fullName>
    </submittedName>
</protein>
<dbReference type="EMBL" id="JAMFTS010000003">
    <property type="protein sequence ID" value="KAJ4771029.1"/>
    <property type="molecule type" value="Genomic_DNA"/>
</dbReference>
<keyword evidence="3" id="KW-1185">Reference proteome</keyword>
<dbReference type="Proteomes" id="UP001140206">
    <property type="component" value="Chromosome 3"/>
</dbReference>
<evidence type="ECO:0000259" key="1">
    <source>
        <dbReference type="PROSITE" id="PS50181"/>
    </source>
</evidence>
<comment type="caution">
    <text evidence="2">The sequence shown here is derived from an EMBL/GenBank/DDBJ whole genome shotgun (WGS) entry which is preliminary data.</text>
</comment>
<evidence type="ECO:0000313" key="3">
    <source>
        <dbReference type="Proteomes" id="UP001140206"/>
    </source>
</evidence>
<dbReference type="CDD" id="cd22160">
    <property type="entry name" value="F-box_AtFBL13-like"/>
    <property type="match status" value="1"/>
</dbReference>